<gene>
    <name evidence="2" type="ORF">DPV69_20220</name>
</gene>
<keyword evidence="3" id="KW-1185">Reference proteome</keyword>
<organism evidence="2 3">
    <name type="scientific">Pedobacter chitinilyticus</name>
    <dbReference type="NCBI Taxonomy" id="2233776"/>
    <lineage>
        <taxon>Bacteria</taxon>
        <taxon>Pseudomonadati</taxon>
        <taxon>Bacteroidota</taxon>
        <taxon>Sphingobacteriia</taxon>
        <taxon>Sphingobacteriales</taxon>
        <taxon>Sphingobacteriaceae</taxon>
        <taxon>Pedobacter</taxon>
    </lineage>
</organism>
<dbReference type="Proteomes" id="UP000284120">
    <property type="component" value="Unassembled WGS sequence"/>
</dbReference>
<reference evidence="2 3" key="1">
    <citation type="submission" date="2018-06" db="EMBL/GenBank/DDBJ databases">
        <title>Pedobacter endophyticus sp. nov., an endophytic bacterium isolated from a leaf of Triticum aestivum.</title>
        <authorList>
            <person name="Zhang L."/>
        </authorList>
    </citation>
    <scope>NUCLEOTIDE SEQUENCE [LARGE SCALE GENOMIC DNA]</scope>
    <source>
        <strain evidence="2 3">CM134L-2</strain>
    </source>
</reference>
<dbReference type="AlphaFoldDB" id="A0A443YJT8"/>
<dbReference type="OrthoDB" id="777488at2"/>
<sequence length="146" mass="16667">MKKIVLSLAFLSLAFTSSAQTKEETITWLTEKLSKNAYCGTAKITIVTINECEMVFSTIDEPTKWSQGKVYRITAPTSITSLGRFGQLQYSFDAAKIYNGMTQSTYKQNSTDNYLYIQEGEENLKNRIEKALKHLNTFCKKKEETF</sequence>
<proteinExistence type="predicted"/>
<evidence type="ECO:0008006" key="4">
    <source>
        <dbReference type="Google" id="ProtNLM"/>
    </source>
</evidence>
<comment type="caution">
    <text evidence="2">The sequence shown here is derived from an EMBL/GenBank/DDBJ whole genome shotgun (WGS) entry which is preliminary data.</text>
</comment>
<evidence type="ECO:0000256" key="1">
    <source>
        <dbReference type="SAM" id="SignalP"/>
    </source>
</evidence>
<feature type="chain" id="PRO_5019271314" description="DUF4468 domain-containing protein" evidence="1">
    <location>
        <begin position="22"/>
        <end position="146"/>
    </location>
</feature>
<dbReference type="RefSeq" id="WP_113649245.1">
    <property type="nucleotide sequence ID" value="NZ_QMHN01000008.1"/>
</dbReference>
<keyword evidence="1" id="KW-0732">Signal</keyword>
<evidence type="ECO:0000313" key="2">
    <source>
        <dbReference type="EMBL" id="RWU04005.1"/>
    </source>
</evidence>
<name>A0A443YJT8_9SPHI</name>
<protein>
    <recommendedName>
        <fullName evidence="4">DUF4468 domain-containing protein</fullName>
    </recommendedName>
</protein>
<dbReference type="EMBL" id="SAYW01000008">
    <property type="protein sequence ID" value="RWU04005.1"/>
    <property type="molecule type" value="Genomic_DNA"/>
</dbReference>
<evidence type="ECO:0000313" key="3">
    <source>
        <dbReference type="Proteomes" id="UP000284120"/>
    </source>
</evidence>
<feature type="signal peptide" evidence="1">
    <location>
        <begin position="1"/>
        <end position="21"/>
    </location>
</feature>
<accession>A0A443YJT8</accession>